<evidence type="ECO:0000313" key="11">
    <source>
        <dbReference type="EMBL" id="QIZ21262.1"/>
    </source>
</evidence>
<keyword evidence="6 10" id="KW-0735">Signal-anchor</keyword>
<accession>A0A6H1Q2V5</accession>
<evidence type="ECO:0000256" key="10">
    <source>
        <dbReference type="HAMAP-Rule" id="MF_00155"/>
    </source>
</evidence>
<dbReference type="AlphaFoldDB" id="A0A6H1Q2V5"/>
<evidence type="ECO:0000256" key="9">
    <source>
        <dbReference type="ARBA" id="ARBA00023136"/>
    </source>
</evidence>
<comment type="subcellular location">
    <subcellularLocation>
        <location evidence="2 10">Cell inner membrane</location>
        <topology evidence="2 10">Single-pass type II membrane protein</topology>
        <orientation evidence="2 10">Periplasmic side</orientation>
    </subcellularLocation>
</comment>
<dbReference type="PANTHER" id="PTHR21320">
    <property type="entry name" value="CYTOCHROME C OXIDASE ASSEMBLY PROTEIN COX11-RELATED"/>
    <property type="match status" value="1"/>
</dbReference>
<evidence type="ECO:0000256" key="6">
    <source>
        <dbReference type="ARBA" id="ARBA00022968"/>
    </source>
</evidence>
<keyword evidence="5 10" id="KW-0812">Transmembrane</keyword>
<evidence type="ECO:0000256" key="3">
    <source>
        <dbReference type="ARBA" id="ARBA00009620"/>
    </source>
</evidence>
<evidence type="ECO:0000256" key="1">
    <source>
        <dbReference type="ARBA" id="ARBA00004007"/>
    </source>
</evidence>
<dbReference type="SUPFAM" id="SSF110111">
    <property type="entry name" value="Ctag/Cox11"/>
    <property type="match status" value="1"/>
</dbReference>
<keyword evidence="10" id="KW-0997">Cell inner membrane</keyword>
<evidence type="ECO:0000256" key="8">
    <source>
        <dbReference type="ARBA" id="ARBA00023008"/>
    </source>
</evidence>
<feature type="topological domain" description="Cytoplasmic" evidence="10">
    <location>
        <begin position="1"/>
        <end position="6"/>
    </location>
</feature>
<keyword evidence="9 10" id="KW-0472">Membrane</keyword>
<dbReference type="PANTHER" id="PTHR21320:SF3">
    <property type="entry name" value="CYTOCHROME C OXIDASE ASSEMBLY PROTEIN COX11, MITOCHONDRIAL-RELATED"/>
    <property type="match status" value="1"/>
</dbReference>
<sequence length="178" mass="20128">MQKKTLTPILLAGIFFLMLGLSFAAVPLYDIFCKVTGFGGTTQISKEAPQIVLDQKVSVRFDTNVNKLPWNFKAKKNVLNVKIGQVNRIEFEVENYGNETTYGVAAFNVSPSSFGKYYSKLGCFCFEKQALKAGEKATYIMTFYLDPEMVNDPNTKNIKDVTMSYTFFSSDYYNQSKL</sequence>
<comment type="function">
    <text evidence="1 10">Exerts its effect at some terminal stage of cytochrome c oxidase synthesis, probably by being involved in the insertion of the copper B into subunit I.</text>
</comment>
<dbReference type="RefSeq" id="WP_168607121.1">
    <property type="nucleotide sequence ID" value="NZ_CP038852.1"/>
</dbReference>
<evidence type="ECO:0000256" key="2">
    <source>
        <dbReference type="ARBA" id="ARBA00004382"/>
    </source>
</evidence>
<proteinExistence type="inferred from homology"/>
<evidence type="ECO:0000256" key="4">
    <source>
        <dbReference type="ARBA" id="ARBA00015384"/>
    </source>
</evidence>
<dbReference type="GO" id="GO:0008535">
    <property type="term" value="P:respiratory chain complex IV assembly"/>
    <property type="evidence" value="ECO:0007669"/>
    <property type="project" value="UniProtKB-UniRule"/>
</dbReference>
<comment type="similarity">
    <text evidence="3 10">Belongs to the COX11/CtaG family.</text>
</comment>
<keyword evidence="12" id="KW-1185">Reference proteome</keyword>
<dbReference type="Pfam" id="PF04442">
    <property type="entry name" value="CtaG_Cox11"/>
    <property type="match status" value="1"/>
</dbReference>
<evidence type="ECO:0000256" key="7">
    <source>
        <dbReference type="ARBA" id="ARBA00022989"/>
    </source>
</evidence>
<dbReference type="Proteomes" id="UP000501094">
    <property type="component" value="Chromosome"/>
</dbReference>
<keyword evidence="7 10" id="KW-1133">Transmembrane helix</keyword>
<name>A0A6H1Q2V5_9PROT</name>
<dbReference type="PIRSF" id="PIRSF005413">
    <property type="entry name" value="COX11"/>
    <property type="match status" value="1"/>
</dbReference>
<dbReference type="InterPro" id="IPR007533">
    <property type="entry name" value="Cyt_c_oxidase_assmbl_CtaG"/>
</dbReference>
<keyword evidence="10" id="KW-1003">Cell membrane</keyword>
<evidence type="ECO:0000256" key="5">
    <source>
        <dbReference type="ARBA" id="ARBA00022692"/>
    </source>
</evidence>
<protein>
    <recommendedName>
        <fullName evidence="4 10">Cytochrome c oxidase assembly protein CtaG</fullName>
    </recommendedName>
</protein>
<dbReference type="KEGG" id="peg:E5R92_05635"/>
<dbReference type="InterPro" id="IPR023471">
    <property type="entry name" value="CtaG/Cox11_dom_sf"/>
</dbReference>
<reference evidence="11 12" key="1">
    <citation type="journal article" date="2020" name="Nat. Microbiol.">
        <title>Lysogenic host-virus interactions in SAR11 marine bacteria.</title>
        <authorList>
            <person name="Morris R.M."/>
            <person name="Cain K.R."/>
            <person name="Hvorecny K.L."/>
            <person name="Kollman J.M."/>
        </authorList>
    </citation>
    <scope>NUCLEOTIDE SEQUENCE [LARGE SCALE GENOMIC DNA]</scope>
    <source>
        <strain evidence="11 12">NP1</strain>
    </source>
</reference>
<evidence type="ECO:0000313" key="12">
    <source>
        <dbReference type="Proteomes" id="UP000501094"/>
    </source>
</evidence>
<gene>
    <name evidence="10" type="primary">ctaG</name>
    <name evidence="11" type="ORF">E5R92_05635</name>
</gene>
<dbReference type="HAMAP" id="MF_00155">
    <property type="entry name" value="CtaG"/>
    <property type="match status" value="1"/>
</dbReference>
<dbReference type="GO" id="GO:0005886">
    <property type="term" value="C:plasma membrane"/>
    <property type="evidence" value="ECO:0007669"/>
    <property type="project" value="UniProtKB-SubCell"/>
</dbReference>
<feature type="topological domain" description="Periplasmic" evidence="10">
    <location>
        <begin position="26"/>
        <end position="178"/>
    </location>
</feature>
<dbReference type="GO" id="GO:0005507">
    <property type="term" value="F:copper ion binding"/>
    <property type="evidence" value="ECO:0007669"/>
    <property type="project" value="InterPro"/>
</dbReference>
<dbReference type="NCBIfam" id="NF003465">
    <property type="entry name" value="PRK05089.1"/>
    <property type="match status" value="1"/>
</dbReference>
<dbReference type="EMBL" id="CP038852">
    <property type="protein sequence ID" value="QIZ21262.1"/>
    <property type="molecule type" value="Genomic_DNA"/>
</dbReference>
<organism evidence="11 12">
    <name type="scientific">Candidatus Pelagibacter giovannonii</name>
    <dbReference type="NCBI Taxonomy" id="2563896"/>
    <lineage>
        <taxon>Bacteria</taxon>
        <taxon>Pseudomonadati</taxon>
        <taxon>Pseudomonadota</taxon>
        <taxon>Alphaproteobacteria</taxon>
        <taxon>Candidatus Pelagibacterales</taxon>
        <taxon>Candidatus Pelagibacteraceae</taxon>
        <taxon>Candidatus Pelagibacter</taxon>
    </lineage>
</organism>
<dbReference type="Gene3D" id="2.60.370.10">
    <property type="entry name" value="Ctag/Cox11"/>
    <property type="match status" value="1"/>
</dbReference>
<keyword evidence="8 10" id="KW-0186">Copper</keyword>